<gene>
    <name evidence="6" type="ORF">PBY51_019462</name>
</gene>
<feature type="domain" description="Transcription regulator Myc N-terminal" evidence="5">
    <location>
        <begin position="376"/>
        <end position="464"/>
    </location>
</feature>
<dbReference type="InterPro" id="IPR012682">
    <property type="entry name" value="Tscrpt_reg_Myc_N"/>
</dbReference>
<keyword evidence="7" id="KW-1185">Reference proteome</keyword>
<feature type="region of interest" description="Disordered" evidence="4">
    <location>
        <begin position="441"/>
        <end position="487"/>
    </location>
</feature>
<evidence type="ECO:0000313" key="6">
    <source>
        <dbReference type="EMBL" id="KAK5874523.1"/>
    </source>
</evidence>
<name>A0AAN8AYR3_ELEMC</name>
<evidence type="ECO:0000256" key="3">
    <source>
        <dbReference type="ARBA" id="ARBA00025872"/>
    </source>
</evidence>
<evidence type="ECO:0000313" key="7">
    <source>
        <dbReference type="Proteomes" id="UP001346869"/>
    </source>
</evidence>
<dbReference type="Proteomes" id="UP001346869">
    <property type="component" value="Unassembled WGS sequence"/>
</dbReference>
<feature type="region of interest" description="Disordered" evidence="4">
    <location>
        <begin position="317"/>
        <end position="362"/>
    </location>
</feature>
<feature type="compositionally biased region" description="Basic residues" evidence="4">
    <location>
        <begin position="97"/>
        <end position="106"/>
    </location>
</feature>
<feature type="region of interest" description="Disordered" evidence="4">
    <location>
        <begin position="70"/>
        <end position="116"/>
    </location>
</feature>
<dbReference type="GO" id="GO:0003700">
    <property type="term" value="F:DNA-binding transcription factor activity"/>
    <property type="evidence" value="ECO:0007669"/>
    <property type="project" value="InterPro"/>
</dbReference>
<comment type="subunit">
    <text evidence="3">Efficient DNA binding requires dimerization with another bHLH protein. Binds DNA as a heterodimer with MAX.</text>
</comment>
<sequence length="622" mass="72619">MWSFTDDEDHNDEDEEEIDVATVEHKQQQQHNLCRLVNSRKPVTIMVRADPGTKRFHISVLQQQHNYAAPYPDTLPQHVEPPRKRVRQEASSQQHLNSHHHHHQPRPGHAPLNLDSRKSHVLPSMWSFTDDEDHNDEDEEEIDVATVEHKQQQQHKLCRLVNSRKPVTIMVRADPGTKRFHISVLQQQHNYAAPYPDTLPQHVEPPRKRVRQEASSQQHLNSHHHHHQPAGHAPLNLDSRKSHVLPSMWSFTDDEDHNDEDEEEIDVATVEHKQQQQHNLCRLVNSRKPVTIMVRADPGTKRFHISVLQQQHNYAAPYPDTLPQHVEPPRKRVRQEASSQQHLNSHHHHHQPRSGHAPLNLDSRKSHLIPSMWSFTDDEDHNDEDEEEIDVATVEHKQQQQHKLCRLVNSRKPVTIMVRADPGTKRFHISVLQQQHNYAAPYPDTLPQHVEPPRKRVRQEASSQQHLNSHHHHHQPRPGHAPLNLDSRKSHVLPSMWSFTDDEDHNDEDEEEIDVVTVEHKQQQQHKLCRLVNSRKPVTIMVRADPGTKRFHISVLQQQHNYAAPYSDTLPQHVEPPRKRVRQEASSQQHLNSHHPHHQPRPCPSELRQQEVSCGRSQVRVT</sequence>
<protein>
    <recommendedName>
        <fullName evidence="5">Transcription regulator Myc N-terminal domain-containing protein</fullName>
    </recommendedName>
</protein>
<dbReference type="PANTHER" id="PTHR45851">
    <property type="entry name" value="MYC PROTO-ONCOGENE"/>
    <property type="match status" value="1"/>
</dbReference>
<feature type="domain" description="Transcription regulator Myc N-terminal" evidence="5">
    <location>
        <begin position="252"/>
        <end position="340"/>
    </location>
</feature>
<feature type="compositionally biased region" description="Polar residues" evidence="4">
    <location>
        <begin position="610"/>
        <end position="622"/>
    </location>
</feature>
<evidence type="ECO:0000259" key="5">
    <source>
        <dbReference type="Pfam" id="PF01056"/>
    </source>
</evidence>
<feature type="domain" description="Transcription regulator Myc N-terminal" evidence="5">
    <location>
        <begin position="500"/>
        <end position="588"/>
    </location>
</feature>
<dbReference type="InterPro" id="IPR050433">
    <property type="entry name" value="Myc_transcription_factors"/>
</dbReference>
<accession>A0AAN8AYR3</accession>
<reference evidence="6 7" key="1">
    <citation type="journal article" date="2023" name="Genes (Basel)">
        <title>Chromosome-Level Genome Assembly and Circadian Gene Repertoire of the Patagonia Blennie Eleginops maclovinus-The Closest Ancestral Proxy of Antarctic Cryonotothenioids.</title>
        <authorList>
            <person name="Cheng C.C."/>
            <person name="Rivera-Colon A.G."/>
            <person name="Minhas B.F."/>
            <person name="Wilson L."/>
            <person name="Rayamajhi N."/>
            <person name="Vargas-Chacoff L."/>
            <person name="Catchen J.M."/>
        </authorList>
    </citation>
    <scope>NUCLEOTIDE SEQUENCE [LARGE SCALE GENOMIC DNA]</scope>
    <source>
        <strain evidence="6">JMC-PN-2008</strain>
    </source>
</reference>
<feature type="compositionally biased region" description="Basic residues" evidence="4">
    <location>
        <begin position="344"/>
        <end position="353"/>
    </location>
</feature>
<feature type="domain" description="Transcription regulator Myc N-terminal" evidence="5">
    <location>
        <begin position="6"/>
        <end position="93"/>
    </location>
</feature>
<evidence type="ECO:0000256" key="4">
    <source>
        <dbReference type="SAM" id="MobiDB-lite"/>
    </source>
</evidence>
<organism evidence="6 7">
    <name type="scientific">Eleginops maclovinus</name>
    <name type="common">Patagonian blennie</name>
    <name type="synonym">Eleginus maclovinus</name>
    <dbReference type="NCBI Taxonomy" id="56733"/>
    <lineage>
        <taxon>Eukaryota</taxon>
        <taxon>Metazoa</taxon>
        <taxon>Chordata</taxon>
        <taxon>Craniata</taxon>
        <taxon>Vertebrata</taxon>
        <taxon>Euteleostomi</taxon>
        <taxon>Actinopterygii</taxon>
        <taxon>Neopterygii</taxon>
        <taxon>Teleostei</taxon>
        <taxon>Neoteleostei</taxon>
        <taxon>Acanthomorphata</taxon>
        <taxon>Eupercaria</taxon>
        <taxon>Perciformes</taxon>
        <taxon>Notothenioidei</taxon>
        <taxon>Eleginopidae</taxon>
        <taxon>Eleginops</taxon>
    </lineage>
</organism>
<evidence type="ECO:0000256" key="2">
    <source>
        <dbReference type="ARBA" id="ARBA00023242"/>
    </source>
</evidence>
<feature type="compositionally biased region" description="Basic residues" evidence="4">
    <location>
        <begin position="468"/>
        <end position="477"/>
    </location>
</feature>
<keyword evidence="2" id="KW-0539">Nucleus</keyword>
<dbReference type="AlphaFoldDB" id="A0AAN8AYR3"/>
<feature type="region of interest" description="Disordered" evidence="4">
    <location>
        <begin position="564"/>
        <end position="622"/>
    </location>
</feature>
<proteinExistence type="predicted"/>
<comment type="subcellular location">
    <subcellularLocation>
        <location evidence="1">Nucleus</location>
    </subcellularLocation>
</comment>
<dbReference type="EMBL" id="JAUZQC010000003">
    <property type="protein sequence ID" value="KAK5874523.1"/>
    <property type="molecule type" value="Genomic_DNA"/>
</dbReference>
<dbReference type="Pfam" id="PF01056">
    <property type="entry name" value="Myc_N"/>
    <property type="match status" value="5"/>
</dbReference>
<feature type="domain" description="Transcription regulator Myc N-terminal" evidence="5">
    <location>
        <begin position="129"/>
        <end position="217"/>
    </location>
</feature>
<comment type="caution">
    <text evidence="6">The sequence shown here is derived from an EMBL/GenBank/DDBJ whole genome shotgun (WGS) entry which is preliminary data.</text>
</comment>
<evidence type="ECO:0000256" key="1">
    <source>
        <dbReference type="ARBA" id="ARBA00004123"/>
    </source>
</evidence>
<feature type="region of interest" description="Disordered" evidence="4">
    <location>
        <begin position="199"/>
        <end position="238"/>
    </location>
</feature>
<reference evidence="6 7" key="2">
    <citation type="journal article" date="2023" name="Mol. Biol. Evol.">
        <title>Genomics of Secondarily Temperate Adaptation in the Only Non-Antarctic Icefish.</title>
        <authorList>
            <person name="Rivera-Colon A.G."/>
            <person name="Rayamajhi N."/>
            <person name="Minhas B.F."/>
            <person name="Madrigal G."/>
            <person name="Bilyk K.T."/>
            <person name="Yoon V."/>
            <person name="Hune M."/>
            <person name="Gregory S."/>
            <person name="Cheng C.H.C."/>
            <person name="Catchen J.M."/>
        </authorList>
    </citation>
    <scope>NUCLEOTIDE SEQUENCE [LARGE SCALE GENOMIC DNA]</scope>
    <source>
        <strain evidence="6">JMC-PN-2008</strain>
    </source>
</reference>
<dbReference type="GO" id="GO:0005634">
    <property type="term" value="C:nucleus"/>
    <property type="evidence" value="ECO:0007669"/>
    <property type="project" value="UniProtKB-SubCell"/>
</dbReference>